<proteinExistence type="predicted"/>
<feature type="domain" description="HTH luxR-type" evidence="5">
    <location>
        <begin position="431"/>
        <end position="496"/>
    </location>
</feature>
<dbReference type="Gene3D" id="1.10.10.10">
    <property type="entry name" value="Winged helix-like DNA-binding domain superfamily/Winged helix DNA-binding domain"/>
    <property type="match status" value="1"/>
</dbReference>
<evidence type="ECO:0000256" key="2">
    <source>
        <dbReference type="ARBA" id="ARBA00023125"/>
    </source>
</evidence>
<name>A0ABM7WKR0_9ACTN</name>
<feature type="transmembrane region" description="Helical" evidence="4">
    <location>
        <begin position="20"/>
        <end position="42"/>
    </location>
</feature>
<dbReference type="PROSITE" id="PS50043">
    <property type="entry name" value="HTH_LUXR_2"/>
    <property type="match status" value="1"/>
</dbReference>
<keyword evidence="4" id="KW-0812">Transmembrane</keyword>
<feature type="transmembrane region" description="Helical" evidence="4">
    <location>
        <begin position="130"/>
        <end position="154"/>
    </location>
</feature>
<reference evidence="6 7" key="1">
    <citation type="submission" date="2022-01" db="EMBL/GenBank/DDBJ databases">
        <title>Novel bile acid biosynthetic pathways are enriched in the microbiome of centenarians.</title>
        <authorList>
            <person name="Sato Y."/>
            <person name="Atarashi K."/>
            <person name="Plichta R.D."/>
            <person name="Arai Y."/>
            <person name="Sasajima S."/>
            <person name="Kearney M.S."/>
            <person name="Suda W."/>
            <person name="Takeshita K."/>
            <person name="Sasaki T."/>
            <person name="Okamoto S."/>
            <person name="Skelly N.A."/>
            <person name="Okamura Y."/>
            <person name="Vlamakis H."/>
            <person name="Li Y."/>
            <person name="Tanoue T."/>
            <person name="Takei H."/>
            <person name="Nittono H."/>
            <person name="Narushima S."/>
            <person name="Irie J."/>
            <person name="Itoh H."/>
            <person name="Moriya K."/>
            <person name="Sugiura Y."/>
            <person name="Suematsu M."/>
            <person name="Moritoki N."/>
            <person name="Shibata S."/>
            <person name="Littman R.D."/>
            <person name="Fischbach A.M."/>
            <person name="Uwamino Y."/>
            <person name="Inoue T."/>
            <person name="Honda A."/>
            <person name="Hattori M."/>
            <person name="Murai T."/>
            <person name="Xavier J.R."/>
            <person name="Hirose N."/>
            <person name="Honda K."/>
        </authorList>
    </citation>
    <scope>NUCLEOTIDE SEQUENCE [LARGE SCALE GENOMIC DNA]</scope>
    <source>
        <strain evidence="6 7">CE91-St30</strain>
    </source>
</reference>
<keyword evidence="2" id="KW-0238">DNA-binding</keyword>
<gene>
    <name evidence="6" type="ORF">CE91St30_22650</name>
</gene>
<dbReference type="Pfam" id="PF00196">
    <property type="entry name" value="GerE"/>
    <property type="match status" value="1"/>
</dbReference>
<feature type="transmembrane region" description="Helical" evidence="4">
    <location>
        <begin position="386"/>
        <end position="405"/>
    </location>
</feature>
<feature type="transmembrane region" description="Helical" evidence="4">
    <location>
        <begin position="267"/>
        <end position="283"/>
    </location>
</feature>
<organism evidence="6 7">
    <name type="scientific">Raoultibacter timonensis</name>
    <dbReference type="NCBI Taxonomy" id="1907662"/>
    <lineage>
        <taxon>Bacteria</taxon>
        <taxon>Bacillati</taxon>
        <taxon>Actinomycetota</taxon>
        <taxon>Coriobacteriia</taxon>
        <taxon>Eggerthellales</taxon>
        <taxon>Eggerthellaceae</taxon>
        <taxon>Raoultibacter</taxon>
    </lineage>
</organism>
<protein>
    <recommendedName>
        <fullName evidence="5">HTH luxR-type domain-containing protein</fullName>
    </recommendedName>
</protein>
<dbReference type="SMART" id="SM00421">
    <property type="entry name" value="HTH_LUXR"/>
    <property type="match status" value="1"/>
</dbReference>
<dbReference type="InterPro" id="IPR016032">
    <property type="entry name" value="Sig_transdc_resp-reg_C-effctor"/>
</dbReference>
<feature type="transmembrane region" description="Helical" evidence="4">
    <location>
        <begin position="355"/>
        <end position="374"/>
    </location>
</feature>
<feature type="transmembrane region" description="Helical" evidence="4">
    <location>
        <begin position="295"/>
        <end position="312"/>
    </location>
</feature>
<dbReference type="CDD" id="cd06170">
    <property type="entry name" value="LuxR_C_like"/>
    <property type="match status" value="1"/>
</dbReference>
<dbReference type="InterPro" id="IPR000792">
    <property type="entry name" value="Tscrpt_reg_LuxR_C"/>
</dbReference>
<feature type="transmembrane region" description="Helical" evidence="4">
    <location>
        <begin position="242"/>
        <end position="261"/>
    </location>
</feature>
<dbReference type="InterPro" id="IPR036388">
    <property type="entry name" value="WH-like_DNA-bd_sf"/>
</dbReference>
<dbReference type="SUPFAM" id="SSF46894">
    <property type="entry name" value="C-terminal effector domain of the bipartite response regulators"/>
    <property type="match status" value="1"/>
</dbReference>
<evidence type="ECO:0000259" key="5">
    <source>
        <dbReference type="PROSITE" id="PS50043"/>
    </source>
</evidence>
<evidence type="ECO:0000256" key="3">
    <source>
        <dbReference type="ARBA" id="ARBA00023163"/>
    </source>
</evidence>
<keyword evidence="3" id="KW-0804">Transcription</keyword>
<evidence type="ECO:0000256" key="1">
    <source>
        <dbReference type="ARBA" id="ARBA00023015"/>
    </source>
</evidence>
<evidence type="ECO:0000256" key="4">
    <source>
        <dbReference type="SAM" id="Phobius"/>
    </source>
</evidence>
<feature type="transmembrane region" description="Helical" evidence="4">
    <location>
        <begin position="318"/>
        <end position="334"/>
    </location>
</feature>
<dbReference type="PANTHER" id="PTHR44688:SF16">
    <property type="entry name" value="DNA-BINDING TRANSCRIPTIONAL ACTIVATOR DEVR_DOSR"/>
    <property type="match status" value="1"/>
</dbReference>
<keyword evidence="4" id="KW-0472">Membrane</keyword>
<feature type="transmembrane region" description="Helical" evidence="4">
    <location>
        <begin position="90"/>
        <end position="110"/>
    </location>
</feature>
<dbReference type="PRINTS" id="PR00038">
    <property type="entry name" value="HTHLUXR"/>
</dbReference>
<feature type="transmembrane region" description="Helical" evidence="4">
    <location>
        <begin position="62"/>
        <end position="83"/>
    </location>
</feature>
<keyword evidence="7" id="KW-1185">Reference proteome</keyword>
<keyword evidence="1" id="KW-0805">Transcription regulation</keyword>
<dbReference type="Proteomes" id="UP001320544">
    <property type="component" value="Chromosome"/>
</dbReference>
<evidence type="ECO:0000313" key="7">
    <source>
        <dbReference type="Proteomes" id="UP001320544"/>
    </source>
</evidence>
<sequence>MAEKSKKEMTFELSAEGARAQGLVVGCVGYGLFLSWMWIIYFSNFAVSYAGMDADHALQLRIIMLAALGIALPILGACERFFVSRRGIAVSALASVFLCPLASVAALLFPCECTSQCAYSCQCAAMLAQGVAWAFSGIGYAFLMIYWVWFLVALGKMPNHSLVIASTMVVSSAVFFSATLLLPSVSVAVHALLPALSVICSMFSHRRLATVTVGIAIKKAVPERDFDVASGRLSKKTLTMTWFSGVALGFCGHTVTTGFYIAWADMVLSALFVVASVAMFFAVRRHGGYRYGDLLWLYVPVATFCLIPMCLVSGMGRALFACILIAALTAYSFADLDMLVKDMSSAASHITKVMAFGRIGNVLGLAVGWLVAGFAFRMESLRPDAFVVACLGLVLVLVAASTYMFRGLGFLSAPTVVTRTADDRYERQCFLFAKKYGLTERQLDVLRLLGRGRTALTIQDKLFISESTAKTHIYNIYQKVGIHTQRELMELLDAVNPNVDETLF</sequence>
<evidence type="ECO:0000313" key="6">
    <source>
        <dbReference type="EMBL" id="BDE96932.1"/>
    </source>
</evidence>
<dbReference type="EMBL" id="AP025564">
    <property type="protein sequence ID" value="BDE96932.1"/>
    <property type="molecule type" value="Genomic_DNA"/>
</dbReference>
<dbReference type="PANTHER" id="PTHR44688">
    <property type="entry name" value="DNA-BINDING TRANSCRIPTIONAL ACTIVATOR DEVR_DOSR"/>
    <property type="match status" value="1"/>
</dbReference>
<keyword evidence="4" id="KW-1133">Transmembrane helix</keyword>
<feature type="transmembrane region" description="Helical" evidence="4">
    <location>
        <begin position="161"/>
        <end position="181"/>
    </location>
</feature>
<accession>A0ABM7WKR0</accession>